<name>A0AAN1WEB5_9GAMM</name>
<gene>
    <name evidence="2" type="ORF">MARGE09_P0222</name>
</gene>
<proteinExistence type="predicted"/>
<dbReference type="InterPro" id="IPR013783">
    <property type="entry name" value="Ig-like_fold"/>
</dbReference>
<dbReference type="RefSeq" id="WP_236985533.1">
    <property type="nucleotide sequence ID" value="NZ_AP023086.1"/>
</dbReference>
<keyword evidence="1" id="KW-0732">Signal</keyword>
<dbReference type="SUPFAM" id="SSF75011">
    <property type="entry name" value="3-carboxy-cis,cis-mucoante lactonizing enzyme"/>
    <property type="match status" value="1"/>
</dbReference>
<dbReference type="EMBL" id="AP023086">
    <property type="protein sequence ID" value="BCD96023.1"/>
    <property type="molecule type" value="Genomic_DNA"/>
</dbReference>
<dbReference type="Proteomes" id="UP001320119">
    <property type="component" value="Chromosome"/>
</dbReference>
<evidence type="ECO:0000313" key="2">
    <source>
        <dbReference type="EMBL" id="BCD96023.1"/>
    </source>
</evidence>
<organism evidence="2 3">
    <name type="scientific">Marinagarivorans cellulosilyticus</name>
    <dbReference type="NCBI Taxonomy" id="2721545"/>
    <lineage>
        <taxon>Bacteria</taxon>
        <taxon>Pseudomonadati</taxon>
        <taxon>Pseudomonadota</taxon>
        <taxon>Gammaproteobacteria</taxon>
        <taxon>Cellvibrionales</taxon>
        <taxon>Cellvibrionaceae</taxon>
        <taxon>Marinagarivorans</taxon>
    </lineage>
</organism>
<feature type="chain" id="PRO_5042851318" description="Ig-like domain-containing protein" evidence="1">
    <location>
        <begin position="21"/>
        <end position="1299"/>
    </location>
</feature>
<dbReference type="Gene3D" id="2.60.40.3010">
    <property type="match status" value="2"/>
</dbReference>
<reference evidence="2 3" key="1">
    <citation type="journal article" date="2022" name="IScience">
        <title>An ultrasensitive nanofiber-based assay for enzymatic hydrolysis and deep-sea microbial degradation of cellulose.</title>
        <authorList>
            <person name="Tsudome M."/>
            <person name="Tachioka M."/>
            <person name="Miyazaki M."/>
            <person name="Uchimura K."/>
            <person name="Tsuda M."/>
            <person name="Takaki Y."/>
            <person name="Deguchi S."/>
        </authorList>
    </citation>
    <scope>NUCLEOTIDE SEQUENCE [LARGE SCALE GENOMIC DNA]</scope>
    <source>
        <strain evidence="2 3">GE09</strain>
    </source>
</reference>
<evidence type="ECO:0000313" key="3">
    <source>
        <dbReference type="Proteomes" id="UP001320119"/>
    </source>
</evidence>
<dbReference type="PROSITE" id="PS51257">
    <property type="entry name" value="PROKAR_LIPOPROTEIN"/>
    <property type="match status" value="1"/>
</dbReference>
<accession>A0AAN1WEB5</accession>
<feature type="signal peptide" evidence="1">
    <location>
        <begin position="1"/>
        <end position="20"/>
    </location>
</feature>
<dbReference type="KEGG" id="marq:MARGE09_P0222"/>
<dbReference type="Pfam" id="PF22352">
    <property type="entry name" value="K319L-like_PKD"/>
    <property type="match status" value="1"/>
</dbReference>
<dbReference type="Gene3D" id="2.60.40.10">
    <property type="entry name" value="Immunoglobulins"/>
    <property type="match status" value="2"/>
</dbReference>
<protein>
    <recommendedName>
        <fullName evidence="4">Ig-like domain-containing protein</fullName>
    </recommendedName>
</protein>
<evidence type="ECO:0008006" key="4">
    <source>
        <dbReference type="Google" id="ProtNLM"/>
    </source>
</evidence>
<sequence>MRFTHKAVSALPLALAVALAGCSKDEDAAGFFGKSGAPNDVVSLGGAADLGEPPVVTIGGATTVDEGSEFAIKATLGEALTQTWSQVSGPTITITTPTKSNLNLVAPKVNEDSVAVLRLTAVNDYGVTTADVRININNVPVAPTAFAGDDITVLEGATASIQATASVVAGEPAVSQYRWEQISGPSITLDDNSATPSFTAPEVAVDSAAVFRFTAIGAIESTPDEVTINIINKTPTADAGTLIEVVEGETFTLDGSASLANGDRPISQYVWRSENTDYPVTNDDATVATRTLTAKGVDANQELQFALSVADGTDTSAEDFVTVRVLDGGDKPVAIASDITVPQQTPVSLDATPSTEPQNRALSFNWSQVLADGENAIDFTVSDDGSKINFTSPSIDADKNLTFRVTAFNGFNYSDPETVTVKVIAEEVYSGERVKLKGNPYTVIGDKLDLGVTPYSIEVVGNHAYITYHELKKNDAGIQPTGLLVVDISDDRAPKVVKDYPVTWDGRENVSTVQLRLAVDAEEKFAYIVEKNLLGADGDEATGVLRIDLSQAPVDVNNGVQLQKATEDSDGEQFSDIVYRGGELYALEYSDYGAIYRLTTNAETGASEFTSLWAATTGATDGNMGTLDVSADGKVAVVADLYDITVIHFADDGSVAAEFEVEATQMNSGAKGRLHVAIEEGGNAAYLSFQAKFSGTNVQPANVYSAVEKIDVRNVADGERLANLRFSSPDQALGLVTQNGMTFVASGQQGLQLLDGNNAEKLSLKTYYQTPMRATDVSVNTLGQRAYIVGDQSLSIADLSSQDTPAMATNWVEEYFENVQAGQSPNPPLSASDVELVEVPNVGTYAVVTQARSDKGSNLLFLDSLGTDIWSINTLDYSSVYKIENKLRLKEFQGDIYTLYNSSGNSGAYRIKNESIASATPVLEKFSPDNAYDIAFINNEIAYLNQGSRHKRWSVVDAKEASSDGILYNVYFYATEFSASGNRILGAGRSTTSTGRQGCWVGDATGKGTTFSQLSFETPDLSVVQAAAITNSQRTCFAGFGYDSKLKTVADRDDYRAKAPFGILAVDFLKPIDQIDSDPDSQVEDWQDLIDPASVARQAIYTLPDNPEEILPKGNRLYVANATFGGVQILNASDPTNLVLEGVLHTEDSAQGLDVTADQSLVIVADDNMRGIVQIPIEFPTIDRTDNDAVTALLDNASAIANADAHAIETQTLTFDIDWTREEYDQVTCYATTDTQQWGNETCVATISDGTDGDATSATLTWTLPAGDIDQEIRVAVGNNIEFLSSTFQVFVDKEIVTP</sequence>
<evidence type="ECO:0000256" key="1">
    <source>
        <dbReference type="SAM" id="SignalP"/>
    </source>
</evidence>
<keyword evidence="3" id="KW-1185">Reference proteome</keyword>